<name>H6WXP2_9CAUD</name>
<evidence type="ECO:0008006" key="3">
    <source>
        <dbReference type="Google" id="ProtNLM"/>
    </source>
</evidence>
<reference evidence="1 2" key="1">
    <citation type="journal article" date="2012" name="J. Virol.">
        <title>Complete Genome Sequence of a Novel Marine Siphovirus, pVp-1, Infecting Vibrio parahaemolyticus.</title>
        <authorList>
            <person name="Kim J.H."/>
            <person name="Jun J.W."/>
            <person name="Choresca C.H."/>
            <person name="Shin S.P."/>
            <person name="Han J.E."/>
            <person name="Park S.C."/>
        </authorList>
    </citation>
    <scope>NUCLEOTIDE SEQUENCE [LARGE SCALE GENOMIC DNA]</scope>
</reference>
<dbReference type="EMBL" id="JQ340389">
    <property type="protein sequence ID" value="AFB84008.1"/>
    <property type="molecule type" value="Genomic_DNA"/>
</dbReference>
<dbReference type="KEGG" id="vg:14013417"/>
<evidence type="ECO:0000313" key="2">
    <source>
        <dbReference type="Proteomes" id="UP000007520"/>
    </source>
</evidence>
<dbReference type="OrthoDB" id="26647at10239"/>
<sequence length="130" mass="15130">MLFEALDKYFDKQNGFSKSKYLKMCAQLGETPDPKRIPVDFSDFPSLVKDAIEIYNRLGDRFTSTDLGPLYIGKDLNTLDLFYNVYQINDMEDRKLVMEVIQHVDSKMVKKAVSKWNTEAKKIKAKAKHR</sequence>
<organism evidence="1 2">
    <name type="scientific">Vibrio phage pVp-1</name>
    <dbReference type="NCBI Taxonomy" id="1150989"/>
    <lineage>
        <taxon>Viruses</taxon>
        <taxon>Duplodnaviria</taxon>
        <taxon>Heunggongvirae</taxon>
        <taxon>Uroviricota</taxon>
        <taxon>Caudoviricetes</taxon>
        <taxon>Demerecviridae</taxon>
        <taxon>Ermolyevavirinae</taxon>
        <taxon>Vipunavirus</taxon>
        <taxon>Vipunavirus pVp1</taxon>
    </lineage>
</organism>
<evidence type="ECO:0000313" key="1">
    <source>
        <dbReference type="EMBL" id="AFB84008.1"/>
    </source>
</evidence>
<dbReference type="Proteomes" id="UP000007520">
    <property type="component" value="Segment"/>
</dbReference>
<keyword evidence="2" id="KW-1185">Reference proteome</keyword>
<proteinExistence type="predicted"/>
<dbReference type="RefSeq" id="YP_007007974.1">
    <property type="nucleotide sequence ID" value="NC_019529.1"/>
</dbReference>
<gene>
    <name evidence="1" type="ORF">pVp-1_0151</name>
</gene>
<accession>H6WXP2</accession>
<protein>
    <recommendedName>
        <fullName evidence="3">Tape measure chaperone</fullName>
    </recommendedName>
</protein>
<dbReference type="GeneID" id="14013417"/>